<keyword evidence="3 4" id="KW-0067">ATP-binding</keyword>
<dbReference type="Pfam" id="PF18603">
    <property type="entry name" value="LAL_C2"/>
    <property type="match status" value="1"/>
</dbReference>
<evidence type="ECO:0000313" key="6">
    <source>
        <dbReference type="EMBL" id="MEU5709892.1"/>
    </source>
</evidence>
<dbReference type="Pfam" id="PF13535">
    <property type="entry name" value="ATP-grasp_4"/>
    <property type="match status" value="1"/>
</dbReference>
<dbReference type="PROSITE" id="PS50975">
    <property type="entry name" value="ATP_GRASP"/>
    <property type="match status" value="1"/>
</dbReference>
<dbReference type="PANTHER" id="PTHR43585">
    <property type="entry name" value="FUMIPYRROLE BIOSYNTHESIS PROTEIN C"/>
    <property type="match status" value="1"/>
</dbReference>
<dbReference type="RefSeq" id="WP_359258326.1">
    <property type="nucleotide sequence ID" value="NZ_JBFAEG010000017.1"/>
</dbReference>
<organism evidence="6 7">
    <name type="scientific">Streptomyces flaveolus</name>
    <dbReference type="NCBI Taxonomy" id="67297"/>
    <lineage>
        <taxon>Bacteria</taxon>
        <taxon>Bacillati</taxon>
        <taxon>Actinomycetota</taxon>
        <taxon>Actinomycetes</taxon>
        <taxon>Kitasatosporales</taxon>
        <taxon>Streptomycetaceae</taxon>
        <taxon>Streptomyces</taxon>
    </lineage>
</organism>
<evidence type="ECO:0000256" key="4">
    <source>
        <dbReference type="PROSITE-ProRule" id="PRU00409"/>
    </source>
</evidence>
<dbReference type="Proteomes" id="UP001551011">
    <property type="component" value="Unassembled WGS sequence"/>
</dbReference>
<keyword evidence="7" id="KW-1185">Reference proteome</keyword>
<comment type="caution">
    <text evidence="6">The sequence shown here is derived from an EMBL/GenBank/DDBJ whole genome shotgun (WGS) entry which is preliminary data.</text>
</comment>
<dbReference type="SUPFAM" id="SSF56059">
    <property type="entry name" value="Glutathione synthetase ATP-binding domain-like"/>
    <property type="match status" value="1"/>
</dbReference>
<sequence length="410" mass="44170">MSPIRALVLDDATPFLAHAERHGVELVGVLDEFTLRQRAGDAPVFPWVAVPDQSDLQEIITALHREDLAGPYDVVFTDAENALVGASVLAELLSARGPALDTVLKATDKSLQKRAVREAGLAVTEHVLIRPGALPPAGELARVGFPAVLKPVASRAAQQVVRVQDAEHLGQVLRHMPGLSQTWLLERYVDGGEVHIDGVVQDGQLRLLAVSRYLSNVLEIRHGAAVGSVLLAPERHQEYYARCRRLAGTALSALGHRDGVFHLEAFETAEGLVFSECAARGGGGLIVDVLRHHFGVDLNRAVVETACGIPFSPPEHWHPATPAVGWTQLLVPPGRVTRLPAVEDLRRYPGVAAVQLALDIGDVMPDRRTRSTIRAGRALVEGADEAEVEARILRLREEFASGADVIPVGP</sequence>
<name>A0ABV3AD73_9ACTN</name>
<dbReference type="InterPro" id="IPR040570">
    <property type="entry name" value="LAL_C2"/>
</dbReference>
<proteinExistence type="predicted"/>
<evidence type="ECO:0000259" key="5">
    <source>
        <dbReference type="PROSITE" id="PS50975"/>
    </source>
</evidence>
<evidence type="ECO:0000256" key="3">
    <source>
        <dbReference type="ARBA" id="ARBA00022840"/>
    </source>
</evidence>
<evidence type="ECO:0000313" key="7">
    <source>
        <dbReference type="Proteomes" id="UP001551011"/>
    </source>
</evidence>
<feature type="domain" description="ATP-grasp" evidence="5">
    <location>
        <begin position="113"/>
        <end position="307"/>
    </location>
</feature>
<dbReference type="Gene3D" id="3.30.470.20">
    <property type="entry name" value="ATP-grasp fold, B domain"/>
    <property type="match status" value="1"/>
</dbReference>
<accession>A0ABV3AD73</accession>
<protein>
    <submittedName>
        <fullName evidence="6">ATP-grasp domain-containing protein</fullName>
    </submittedName>
</protein>
<reference evidence="6 7" key="1">
    <citation type="submission" date="2024-06" db="EMBL/GenBank/DDBJ databases">
        <title>The Natural Products Discovery Center: Release of the First 8490 Sequenced Strains for Exploring Actinobacteria Biosynthetic Diversity.</title>
        <authorList>
            <person name="Kalkreuter E."/>
            <person name="Kautsar S.A."/>
            <person name="Yang D."/>
            <person name="Bader C.D."/>
            <person name="Teijaro C.N."/>
            <person name="Fluegel L."/>
            <person name="Davis C.M."/>
            <person name="Simpson J.R."/>
            <person name="Lauterbach L."/>
            <person name="Steele A.D."/>
            <person name="Gui C."/>
            <person name="Meng S."/>
            <person name="Li G."/>
            <person name="Viehrig K."/>
            <person name="Ye F."/>
            <person name="Su P."/>
            <person name="Kiefer A.F."/>
            <person name="Nichols A."/>
            <person name="Cepeda A.J."/>
            <person name="Yan W."/>
            <person name="Fan B."/>
            <person name="Jiang Y."/>
            <person name="Adhikari A."/>
            <person name="Zheng C.-J."/>
            <person name="Schuster L."/>
            <person name="Cowan T.M."/>
            <person name="Smanski M.J."/>
            <person name="Chevrette M.G."/>
            <person name="De Carvalho L.P.S."/>
            <person name="Shen B."/>
        </authorList>
    </citation>
    <scope>NUCLEOTIDE SEQUENCE [LARGE SCALE GENOMIC DNA]</scope>
    <source>
        <strain evidence="6 7">NPDC020594</strain>
    </source>
</reference>
<gene>
    <name evidence="6" type="ORF">AB0H04_23950</name>
</gene>
<dbReference type="EMBL" id="JBFAEG010000017">
    <property type="protein sequence ID" value="MEU5709892.1"/>
    <property type="molecule type" value="Genomic_DNA"/>
</dbReference>
<keyword evidence="2 4" id="KW-0547">Nucleotide-binding</keyword>
<dbReference type="InterPro" id="IPR052032">
    <property type="entry name" value="ATP-dep_AA_Ligase"/>
</dbReference>
<evidence type="ECO:0000256" key="2">
    <source>
        <dbReference type="ARBA" id="ARBA00022741"/>
    </source>
</evidence>
<keyword evidence="1" id="KW-0436">Ligase</keyword>
<dbReference type="PANTHER" id="PTHR43585:SF2">
    <property type="entry name" value="ATP-GRASP ENZYME FSQD"/>
    <property type="match status" value="1"/>
</dbReference>
<dbReference type="InterPro" id="IPR011761">
    <property type="entry name" value="ATP-grasp"/>
</dbReference>
<evidence type="ECO:0000256" key="1">
    <source>
        <dbReference type="ARBA" id="ARBA00022598"/>
    </source>
</evidence>